<dbReference type="OrthoDB" id="6199603at2759"/>
<keyword evidence="2" id="KW-1185">Reference proteome</keyword>
<organism evidence="1 2">
    <name type="scientific">Mytilus coruscus</name>
    <name type="common">Sea mussel</name>
    <dbReference type="NCBI Taxonomy" id="42192"/>
    <lineage>
        <taxon>Eukaryota</taxon>
        <taxon>Metazoa</taxon>
        <taxon>Spiralia</taxon>
        <taxon>Lophotrochozoa</taxon>
        <taxon>Mollusca</taxon>
        <taxon>Bivalvia</taxon>
        <taxon>Autobranchia</taxon>
        <taxon>Pteriomorphia</taxon>
        <taxon>Mytilida</taxon>
        <taxon>Mytiloidea</taxon>
        <taxon>Mytilidae</taxon>
        <taxon>Mytilinae</taxon>
        <taxon>Mytilus</taxon>
    </lineage>
</organism>
<dbReference type="Proteomes" id="UP000507470">
    <property type="component" value="Unassembled WGS sequence"/>
</dbReference>
<dbReference type="AlphaFoldDB" id="A0A6J8BY10"/>
<protein>
    <submittedName>
        <fullName evidence="1">Uncharacterized protein</fullName>
    </submittedName>
</protein>
<sequence>MEGKQIEKVNIALEIRQREIHGSIKLPRVECFSVNRVVKVRSLGLNGWRRKEEFRTLKVTNRFVKELERTETYCEGPLLDEKDTCYKIMEGKQIEKVNIALEIRQREIHGSIKLPRVECFSVNRVVKVRSLGLNGWRRKEEFRTLKVTNRFVKELERTETYCEGPLLDEKDTCYVC</sequence>
<evidence type="ECO:0000313" key="2">
    <source>
        <dbReference type="Proteomes" id="UP000507470"/>
    </source>
</evidence>
<name>A0A6J8BY10_MYTCO</name>
<gene>
    <name evidence="1" type="ORF">MCOR_23808</name>
</gene>
<dbReference type="EMBL" id="CACVKT020004179">
    <property type="protein sequence ID" value="CAC5388552.1"/>
    <property type="molecule type" value="Genomic_DNA"/>
</dbReference>
<proteinExistence type="predicted"/>
<accession>A0A6J8BY10</accession>
<evidence type="ECO:0000313" key="1">
    <source>
        <dbReference type="EMBL" id="CAC5388552.1"/>
    </source>
</evidence>
<reference evidence="1 2" key="1">
    <citation type="submission" date="2020-06" db="EMBL/GenBank/DDBJ databases">
        <authorList>
            <person name="Li R."/>
            <person name="Bekaert M."/>
        </authorList>
    </citation>
    <scope>NUCLEOTIDE SEQUENCE [LARGE SCALE GENOMIC DNA]</scope>
    <source>
        <strain evidence="2">wild</strain>
    </source>
</reference>